<dbReference type="AlphaFoldDB" id="A0A4R2NDH6"/>
<keyword evidence="3" id="KW-0449">Lipoprotein</keyword>
<dbReference type="Pfam" id="PF09580">
    <property type="entry name" value="Spore_YhcN_YlaJ"/>
    <property type="match status" value="1"/>
</dbReference>
<feature type="region of interest" description="Disordered" evidence="1">
    <location>
        <begin position="24"/>
        <end position="48"/>
    </location>
</feature>
<keyword evidence="4" id="KW-1185">Reference proteome</keyword>
<accession>A0A4R2NDH6</accession>
<dbReference type="Proteomes" id="UP000295416">
    <property type="component" value="Unassembled WGS sequence"/>
</dbReference>
<keyword evidence="2" id="KW-0732">Signal</keyword>
<feature type="compositionally biased region" description="Polar residues" evidence="1">
    <location>
        <begin position="188"/>
        <end position="202"/>
    </location>
</feature>
<evidence type="ECO:0000313" key="4">
    <source>
        <dbReference type="Proteomes" id="UP000295416"/>
    </source>
</evidence>
<dbReference type="PROSITE" id="PS51257">
    <property type="entry name" value="PROKAR_LIPOPROTEIN"/>
    <property type="match status" value="1"/>
</dbReference>
<dbReference type="RefSeq" id="WP_132748518.1">
    <property type="nucleotide sequence ID" value="NZ_SLXK01000067.1"/>
</dbReference>
<name>A0A4R2NDH6_9BACL</name>
<organism evidence="3 4">
    <name type="scientific">Scopulibacillus darangshiensis</name>
    <dbReference type="NCBI Taxonomy" id="442528"/>
    <lineage>
        <taxon>Bacteria</taxon>
        <taxon>Bacillati</taxon>
        <taxon>Bacillota</taxon>
        <taxon>Bacilli</taxon>
        <taxon>Bacillales</taxon>
        <taxon>Sporolactobacillaceae</taxon>
        <taxon>Scopulibacillus</taxon>
    </lineage>
</organism>
<evidence type="ECO:0000256" key="1">
    <source>
        <dbReference type="SAM" id="MobiDB-lite"/>
    </source>
</evidence>
<feature type="chain" id="PRO_5038731940" evidence="2">
    <location>
        <begin position="22"/>
        <end position="240"/>
    </location>
</feature>
<dbReference type="OrthoDB" id="2691390at2"/>
<proteinExistence type="predicted"/>
<sequence length="240" mass="27174">MKRTKAIPASLLIALSITGCKAPFSDEPTREKSQDPIEDITYSGPPHTTQKLSKDNLDIGSFGYVHYKRKQGAGNAVQQHDIPKIDNRELADIISRLELSLPNIYEVGTLVTDQYVLIGYQSDLKDKKQAASQVKMTALSVVPNYYKVYISDAFDAIERISRYKDLTVQTPRVHKSLQHMINEMKKSPQGNITKNNVKNQGMNEDKRKNTNTNDQINAKQNTDYGNKTDRINNEMNPMNQ</sequence>
<gene>
    <name evidence="3" type="ORF">EV207_16712</name>
</gene>
<comment type="caution">
    <text evidence="3">The sequence shown here is derived from an EMBL/GenBank/DDBJ whole genome shotgun (WGS) entry which is preliminary data.</text>
</comment>
<feature type="compositionally biased region" description="Polar residues" evidence="1">
    <location>
        <begin position="210"/>
        <end position="225"/>
    </location>
</feature>
<evidence type="ECO:0000313" key="3">
    <source>
        <dbReference type="EMBL" id="TCP19134.1"/>
    </source>
</evidence>
<dbReference type="EMBL" id="SLXK01000067">
    <property type="protein sequence ID" value="TCP19134.1"/>
    <property type="molecule type" value="Genomic_DNA"/>
</dbReference>
<feature type="signal peptide" evidence="2">
    <location>
        <begin position="1"/>
        <end position="21"/>
    </location>
</feature>
<evidence type="ECO:0000256" key="2">
    <source>
        <dbReference type="SAM" id="SignalP"/>
    </source>
</evidence>
<dbReference type="InterPro" id="IPR019076">
    <property type="entry name" value="Spore_lipoprot_YhcN/YlaJ-like"/>
</dbReference>
<reference evidence="3 4" key="1">
    <citation type="submission" date="2019-03" db="EMBL/GenBank/DDBJ databases">
        <title>Genomic Encyclopedia of Type Strains, Phase IV (KMG-IV): sequencing the most valuable type-strain genomes for metagenomic binning, comparative biology and taxonomic classification.</title>
        <authorList>
            <person name="Goeker M."/>
        </authorList>
    </citation>
    <scope>NUCLEOTIDE SEQUENCE [LARGE SCALE GENOMIC DNA]</scope>
    <source>
        <strain evidence="3 4">DSM 19377</strain>
    </source>
</reference>
<feature type="region of interest" description="Disordered" evidence="1">
    <location>
        <begin position="187"/>
        <end position="240"/>
    </location>
</feature>
<protein>
    <submittedName>
        <fullName evidence="3">Sporulation lipoprotein YhcN/YlaJ</fullName>
    </submittedName>
</protein>